<proteinExistence type="predicted"/>
<dbReference type="SFLD" id="SFLDG01135">
    <property type="entry name" value="C1.5.6:_HAD__Beta-PGM__Phospha"/>
    <property type="match status" value="1"/>
</dbReference>
<feature type="region of interest" description="Disordered" evidence="1">
    <location>
        <begin position="1369"/>
        <end position="1393"/>
    </location>
</feature>
<dbReference type="InterPro" id="IPR023198">
    <property type="entry name" value="PGP-like_dom2"/>
</dbReference>
<dbReference type="PANTHER" id="PTHR43481:SF4">
    <property type="entry name" value="GLYCEROL-1-PHOSPHATE PHOSPHOHYDROLASE 1-RELATED"/>
    <property type="match status" value="1"/>
</dbReference>
<dbReference type="GO" id="GO:0050308">
    <property type="term" value="F:sugar-phosphatase activity"/>
    <property type="evidence" value="ECO:0007669"/>
    <property type="project" value="TreeGrafter"/>
</dbReference>
<dbReference type="NCBIfam" id="TIGR01509">
    <property type="entry name" value="HAD-SF-IA-v3"/>
    <property type="match status" value="1"/>
</dbReference>
<dbReference type="Pfam" id="PF13419">
    <property type="entry name" value="HAD_2"/>
    <property type="match status" value="1"/>
</dbReference>
<name>A0A2U3EIN6_PURLI</name>
<evidence type="ECO:0008006" key="4">
    <source>
        <dbReference type="Google" id="ProtNLM"/>
    </source>
</evidence>
<dbReference type="Gene3D" id="1.10.150.240">
    <property type="entry name" value="Putative phosphatase, domain 2"/>
    <property type="match status" value="1"/>
</dbReference>
<dbReference type="CDD" id="cd07527">
    <property type="entry name" value="HAD_ScGPP-like"/>
    <property type="match status" value="1"/>
</dbReference>
<dbReference type="InterPro" id="IPR023214">
    <property type="entry name" value="HAD_sf"/>
</dbReference>
<dbReference type="InterPro" id="IPR036412">
    <property type="entry name" value="HAD-like_sf"/>
</dbReference>
<feature type="region of interest" description="Disordered" evidence="1">
    <location>
        <begin position="1170"/>
        <end position="1201"/>
    </location>
</feature>
<feature type="compositionally biased region" description="Low complexity" evidence="1">
    <location>
        <begin position="993"/>
        <end position="1002"/>
    </location>
</feature>
<evidence type="ECO:0000313" key="3">
    <source>
        <dbReference type="Proteomes" id="UP000245956"/>
    </source>
</evidence>
<feature type="region of interest" description="Disordered" evidence="1">
    <location>
        <begin position="1431"/>
        <end position="1493"/>
    </location>
</feature>
<organism evidence="2 3">
    <name type="scientific">Purpureocillium lilacinum</name>
    <name type="common">Paecilomyces lilacinus</name>
    <dbReference type="NCBI Taxonomy" id="33203"/>
    <lineage>
        <taxon>Eukaryota</taxon>
        <taxon>Fungi</taxon>
        <taxon>Dikarya</taxon>
        <taxon>Ascomycota</taxon>
        <taxon>Pezizomycotina</taxon>
        <taxon>Sordariomycetes</taxon>
        <taxon>Hypocreomycetidae</taxon>
        <taxon>Hypocreales</taxon>
        <taxon>Ophiocordycipitaceae</taxon>
        <taxon>Purpureocillium</taxon>
    </lineage>
</organism>
<feature type="compositionally biased region" description="Basic and acidic residues" evidence="1">
    <location>
        <begin position="1466"/>
        <end position="1476"/>
    </location>
</feature>
<dbReference type="InterPro" id="IPR051806">
    <property type="entry name" value="HAD-like_SPP"/>
</dbReference>
<sequence length="1687" mass="181304">MIGLSQPSERDVLARLAFAAEPPPRLVVCTTLRGPTHKIKVQYQLQCLPVSRRPWESGPSSSQAPNSRSTLTVTLIIQQYSRQPCAVQDVVKHLAATSSASTGALPAPPVVTQDGTSNSPPLTEPVCLSLMEASTTTNATMGSQPSYSLPAEQASFSGFLFDMDGTIIDSTPAIVKHWHTIGKDIGVDPETILQTSHGRRSIDVLKILAPEKANWEYVAKVEGQLPQRYGDDATEIPGARSLLDALMALSSPWAVVTSGTKPLVSGWLNVLKFAMPEHLVTAESVENGKPDPACYLMGLKKLGLQDAAGDVLVLEDAPAGIRAGKAAGCKVIGLVTSHTVEQVVSAKPDWVVKDLESVRVVGQADGKGGTFALAKSISPVFEARHCCVGRIKSVQVLFWTSDTPAAIETGRGDRICSFTRARAATNPRVGLVAYRRAEAREVCQRACSSALSRKVPRVTSPREAVEFQLRANNLDGTLHPSKNTRRRSRLCKGQMPLTEQLQRPGNADAARIGVDLKGCLIQPYSFHRLSQANRRSLGNTVNSITGGPSSKAVASQKLAEGLVWNRVRLHSIDGPKQQTQDRPGVTGGAQLHVLLVVEALQRQHQQTGNPRQPIVFCPLPARHQEPTPDHSVAHAGWITMIGAWDKPLSTRAPILNTLDWPSWPRGAWHRLVVNTLWGRALRGSITTPGSKQGGWLSHRSLAALLVANGYAGIRSTGETRARQSCIIAVCQGINNTIDSSHSPYARTTTQVLVEPEDIWRRLDMPCDLGWSGSKTGTGRVRGPSANCLTEPGSAAHCTKFMLVRPQHECRTWASAPANRRGGRHACWISSRLFVPWRGRRLAVIYMWLNATEGQRLLVSEGPKAWAKNASICAADWRIVPRARALLVSGNADHDDAAPSLPGLWGLLRRPISHVAARARVDTKLPVPGLWREARRGEQPTTAASVATLVDGVPGPLGGQPGKPGWTSAMDVQAKGIAKYSGSSSTARTPLPPGASADSSESAGAVVVVDSACTTQVPHHHLAASEQGPTRWQEEHEGVREQLAIASPSRSASVAGQGRAGQGKAWRDHTSRAAVVRLPPVTRSHCISEEAPALLCMTRGRKGSLPGGLGCGDAPWPSFAVPYESSMILGGYLLDSSTTAMAVGQGKRDKPSVEPDATGWIRALGQWRGIRHSAHQQQHTPRHRRQPSGPSPPPPRPTGSLAIVSFRPKAPRGIAVNRPNGAVAVEMARLNRRARASGESEADVLESASSGRWWEKQEESPPKQAPFGDESVHASTSSNLPGAAASRLSRRPAAIPDYGKLLQTLATESAPPYGKLSYDFFASVLLSGRARSLAAGLGDGPALPLQDVCDRRSVTQISAPFGSGCEIRAPRTSAQKSRLRGPNANSGHWRQEPKSFGNPFATKTCWMEVARRPRARLLLLLLLLLLPLQSHPPTATEHGEPPGRLADPGPSPRLLQTSRHAAGRATLDGEHPCRPGESDGVPALTTSGPGGMAATWASRTMTATDPFATGPCGSVTPDARWKASHRANKATLAEPWVPNDASTARTDLPHHGQCWPRPQAPPCGLWHPAWMQQRTPPTSRLARWTRVQATPVPRQSCWPAEAELQLAGLGSTPQVLLPTVRRTARSKTIHNCDKSAWVKPQEYTSSWEVTGRSVKPERGIQLRMPPSSLAGANPPFTRLALTTRIQLG</sequence>
<protein>
    <recommendedName>
        <fullName evidence="4">Glycerol-3-phosphate phosphatase</fullName>
    </recommendedName>
</protein>
<reference evidence="2 3" key="1">
    <citation type="journal article" date="2016" name="Front. Microbiol.">
        <title>Genome and transcriptome sequences reveal the specific parasitism of the nematophagous Purpureocillium lilacinum 36-1.</title>
        <authorList>
            <person name="Xie J."/>
            <person name="Li S."/>
            <person name="Mo C."/>
            <person name="Xiao X."/>
            <person name="Peng D."/>
            <person name="Wang G."/>
            <person name="Xiao Y."/>
        </authorList>
    </citation>
    <scope>NUCLEOTIDE SEQUENCE [LARGE SCALE GENOMIC DNA]</scope>
    <source>
        <strain evidence="2 3">36-1</strain>
    </source>
</reference>
<dbReference type="SFLD" id="SFLDG01129">
    <property type="entry name" value="C1.5:_HAD__Beta-PGM__Phosphata"/>
    <property type="match status" value="1"/>
</dbReference>
<dbReference type="Gene3D" id="3.40.50.1000">
    <property type="entry name" value="HAD superfamily/HAD-like"/>
    <property type="match status" value="1"/>
</dbReference>
<evidence type="ECO:0000313" key="2">
    <source>
        <dbReference type="EMBL" id="PWI74374.1"/>
    </source>
</evidence>
<accession>A0A2U3EIN6</accession>
<dbReference type="EMBL" id="LCWV01000003">
    <property type="protein sequence ID" value="PWI74374.1"/>
    <property type="molecule type" value="Genomic_DNA"/>
</dbReference>
<feature type="compositionally biased region" description="Low complexity" evidence="1">
    <location>
        <begin position="1279"/>
        <end position="1288"/>
    </location>
</feature>
<dbReference type="Proteomes" id="UP000245956">
    <property type="component" value="Unassembled WGS sequence"/>
</dbReference>
<dbReference type="InterPro" id="IPR041492">
    <property type="entry name" value="HAD_2"/>
</dbReference>
<dbReference type="PANTHER" id="PTHR43481">
    <property type="entry name" value="FRUCTOSE-1-PHOSPHATE PHOSPHATASE"/>
    <property type="match status" value="1"/>
</dbReference>
<feature type="region of interest" description="Disordered" evidence="1">
    <location>
        <begin position="980"/>
        <end position="1002"/>
    </location>
</feature>
<comment type="caution">
    <text evidence="2">The sequence shown here is derived from an EMBL/GenBank/DDBJ whole genome shotgun (WGS) entry which is preliminary data.</text>
</comment>
<dbReference type="SFLD" id="SFLDS00003">
    <property type="entry name" value="Haloacid_Dehalogenase"/>
    <property type="match status" value="1"/>
</dbReference>
<feature type="compositionally biased region" description="Basic residues" evidence="1">
    <location>
        <begin position="1170"/>
        <end position="1185"/>
    </location>
</feature>
<gene>
    <name evidence="2" type="ORF">PCL_07688</name>
</gene>
<dbReference type="SUPFAM" id="SSF56784">
    <property type="entry name" value="HAD-like"/>
    <property type="match status" value="1"/>
</dbReference>
<evidence type="ECO:0000256" key="1">
    <source>
        <dbReference type="SAM" id="MobiDB-lite"/>
    </source>
</evidence>
<dbReference type="InterPro" id="IPR006439">
    <property type="entry name" value="HAD-SF_hydro_IA"/>
</dbReference>
<feature type="region of interest" description="Disordered" evidence="1">
    <location>
        <begin position="1232"/>
        <end position="1288"/>
    </location>
</feature>